<dbReference type="GO" id="GO:0009307">
    <property type="term" value="P:DNA restriction-modification system"/>
    <property type="evidence" value="ECO:0007669"/>
    <property type="project" value="UniProtKB-KW"/>
</dbReference>
<comment type="similarity">
    <text evidence="2 11">Belongs to the HsdR family.</text>
</comment>
<keyword evidence="8 11" id="KW-0378">Hydrolase</keyword>
<dbReference type="PROSITE" id="PS51192">
    <property type="entry name" value="HELICASE_ATP_BIND_1"/>
    <property type="match status" value="1"/>
</dbReference>
<dbReference type="Gene3D" id="3.40.50.300">
    <property type="entry name" value="P-loop containing nucleotide triphosphate hydrolases"/>
    <property type="match status" value="2"/>
</dbReference>
<dbReference type="CDD" id="cd18030">
    <property type="entry name" value="DEXHc_RE_I_HsdR"/>
    <property type="match status" value="1"/>
</dbReference>
<evidence type="ECO:0000256" key="5">
    <source>
        <dbReference type="ARBA" id="ARBA00022741"/>
    </source>
</evidence>
<dbReference type="EC" id="3.1.21.3" evidence="11"/>
<keyword evidence="10 11" id="KW-0238">DNA-binding</keyword>
<dbReference type="InterPro" id="IPR055180">
    <property type="entry name" value="HsdR_RecA-like_helicase_dom_2"/>
</dbReference>
<dbReference type="Pfam" id="PF11867">
    <property type="entry name" value="T1RH-like_C"/>
    <property type="match status" value="1"/>
</dbReference>
<dbReference type="CDD" id="cd22332">
    <property type="entry name" value="HsdR_N"/>
    <property type="match status" value="1"/>
</dbReference>
<dbReference type="InterPro" id="IPR007409">
    <property type="entry name" value="Restrct_endonuc_type1_HsdR_N"/>
</dbReference>
<evidence type="ECO:0000256" key="4">
    <source>
        <dbReference type="ARBA" id="ARBA00022722"/>
    </source>
</evidence>
<dbReference type="SMART" id="SM00487">
    <property type="entry name" value="DEXDc"/>
    <property type="match status" value="1"/>
</dbReference>
<evidence type="ECO:0000256" key="9">
    <source>
        <dbReference type="ARBA" id="ARBA00022840"/>
    </source>
</evidence>
<evidence type="ECO:0000256" key="6">
    <source>
        <dbReference type="ARBA" id="ARBA00022747"/>
    </source>
</evidence>
<dbReference type="InterPro" id="IPR014001">
    <property type="entry name" value="Helicase_ATP-bd"/>
</dbReference>
<dbReference type="InterPro" id="IPR051268">
    <property type="entry name" value="Type-I_R_enzyme_R_subunit"/>
</dbReference>
<dbReference type="InterPro" id="IPR027417">
    <property type="entry name" value="P-loop_NTPase"/>
</dbReference>
<keyword evidence="4" id="KW-0540">Nuclease</keyword>
<proteinExistence type="inferred from homology"/>
<evidence type="ECO:0000256" key="8">
    <source>
        <dbReference type="ARBA" id="ARBA00022801"/>
    </source>
</evidence>
<name>A0A6N3DTR1_STASI</name>
<evidence type="ECO:0000256" key="1">
    <source>
        <dbReference type="ARBA" id="ARBA00000851"/>
    </source>
</evidence>
<dbReference type="PANTHER" id="PTHR30195:SF15">
    <property type="entry name" value="TYPE I RESTRICTION ENZYME HINDI ENDONUCLEASE SUBUNIT"/>
    <property type="match status" value="1"/>
</dbReference>
<keyword evidence="7" id="KW-0255">Endonuclease</keyword>
<dbReference type="GO" id="GO:0009035">
    <property type="term" value="F:type I site-specific deoxyribonuclease activity"/>
    <property type="evidence" value="ECO:0007669"/>
    <property type="project" value="UniProtKB-EC"/>
</dbReference>
<comment type="subunit">
    <text evidence="3 11">The type I restriction/modification system is composed of three polypeptides R, M and S.</text>
</comment>
<dbReference type="Pfam" id="PF18766">
    <property type="entry name" value="SWI2_SNF2"/>
    <property type="match status" value="1"/>
</dbReference>
<dbReference type="InterPro" id="IPR004473">
    <property type="entry name" value="Restrct_endonuc_typeI_HsdR"/>
</dbReference>
<evidence type="ECO:0000256" key="2">
    <source>
        <dbReference type="ARBA" id="ARBA00008598"/>
    </source>
</evidence>
<evidence type="ECO:0000256" key="7">
    <source>
        <dbReference type="ARBA" id="ARBA00022759"/>
    </source>
</evidence>
<dbReference type="SUPFAM" id="SSF52540">
    <property type="entry name" value="P-loop containing nucleoside triphosphate hydrolases"/>
    <property type="match status" value="2"/>
</dbReference>
<reference evidence="13" key="1">
    <citation type="submission" date="2019-11" db="EMBL/GenBank/DDBJ databases">
        <authorList>
            <person name="Feng L."/>
        </authorList>
    </citation>
    <scope>NUCLEOTIDE SEQUENCE</scope>
    <source>
        <strain evidence="13">SsimulansLFYP27</strain>
    </source>
</reference>
<dbReference type="EMBL" id="CACRUO010000045">
    <property type="protein sequence ID" value="VYU29383.1"/>
    <property type="molecule type" value="Genomic_DNA"/>
</dbReference>
<dbReference type="GO" id="GO:0003677">
    <property type="term" value="F:DNA binding"/>
    <property type="evidence" value="ECO:0007669"/>
    <property type="project" value="UniProtKB-KW"/>
</dbReference>
<keyword evidence="5 11" id="KW-0547">Nucleotide-binding</keyword>
<gene>
    <name evidence="13" type="primary">hsdR_1</name>
    <name evidence="13" type="ORF">SSLFYP27_00107</name>
</gene>
<dbReference type="InterPro" id="IPR021810">
    <property type="entry name" value="T1RH-like_C"/>
</dbReference>
<keyword evidence="6 11" id="KW-0680">Restriction system</keyword>
<comment type="catalytic activity">
    <reaction evidence="1 11">
        <text>Endonucleolytic cleavage of DNA to give random double-stranded fragments with terminal 5'-phosphates, ATP is simultaneously hydrolyzed.</text>
        <dbReference type="EC" id="3.1.21.3"/>
    </reaction>
</comment>
<sequence>MSYKFSEDDLEQIALEWFSELGYEIRHGKDISYISVSPERESDKDVVLNGRLEAVMNKINPNVPCKVIQQAIHELTVEKSPNLLENNRNFHEQLINGIEVEHYNDNGETVYYLVNIFDFQNPENNNFLAVNQLTVVNGDYNKRPDIVLFINGLPVVVIELKNITNENVGVEEGYHQLQTYKSTIPQLFTYNEVLVTSDGVNTKAGALTADYDRFMTWRTRDGKTEASSNMESLSVLIHGMLNKAVLLDLIRYFVLFQDEDDDIVKILAAYHQYYAVNKAVESAIESSSENGDGKAGVVWHTQGSGKSLTMVFFTGKLIQKLNNPTIVVVTDRNDLDNQLFGTFVKSKGRSGKGLLRQTPKQADTSKHLKELLSVESGGIIFTTMQKFEPEEGQSSMEALTERKNVIVIADEAHRTQYGFKAKLDETSGRFKYGYAKYLRDALPNASFIGFTGTPVASTDKNTQMVFGHYIDVYDMTQSVKDGSTVKIFYESRVIPLNLPDDLNIDESYEEITEGQEDDVKSKLKSKWSRIEALAGADARVKTLANDIVTHFEERQKAIFGKGMIVTMSRRIAVKLYDEIIKLKPEWHSDDDHKGAIKIVMTGSSSDPEKFQKHIGSKKRRNVLEHRMKDVNDELKLVIVCDMWLTGFDVPSLHTMYIDKAMKGHNLMQAIARVNRVFKDKPGGLIVDYIGIADSLKEALKEYTESDKDQTGIDTKKALEVLLMKYDVVKDIMHGFDYSNFNSSKKSERYYVISNTMNYVLGLKKDDQKLFIDTVTELGKAYALCATEVEAQKLNDEIAFLKAVKAAVVKLIQPPKNDGSNNKTPAEIEAEIKQLISKSVVTEEVVDIYKTLGLENPDISILSDDFLKDVAVLEQKNVAIELLNRLLKGKVKAMLKTNATSSKKFSEMLDSSIQRYNNRSIQASKVIEELIQLAKDMQEDQARGKNLGLSAEEIAFYDALASHETAKKVMEDKELRVIAHELTKTVRQNMSIDWHKRENAKAKMRSAVKRLLRKYGYPPDLEKDAVKQVVEQAELMASSL</sequence>
<evidence type="ECO:0000256" key="3">
    <source>
        <dbReference type="ARBA" id="ARBA00011296"/>
    </source>
</evidence>
<dbReference type="Pfam" id="PF22679">
    <property type="entry name" value="T1R_D3-like"/>
    <property type="match status" value="1"/>
</dbReference>
<dbReference type="InterPro" id="IPR040980">
    <property type="entry name" value="SWI2_SNF2"/>
</dbReference>
<dbReference type="Gene3D" id="3.90.1570.50">
    <property type="match status" value="1"/>
</dbReference>
<comment type="function">
    <text evidence="11">Subunit R is required for both nuclease and ATPase activities, but not for modification.</text>
</comment>
<accession>A0A6N3DTR1</accession>
<dbReference type="AlphaFoldDB" id="A0A6N3DTR1"/>
<dbReference type="PANTHER" id="PTHR30195">
    <property type="entry name" value="TYPE I SITE-SPECIFIC DEOXYRIBONUCLEASE PROTEIN SUBUNIT M AND R"/>
    <property type="match status" value="1"/>
</dbReference>
<evidence type="ECO:0000256" key="10">
    <source>
        <dbReference type="ARBA" id="ARBA00023125"/>
    </source>
</evidence>
<feature type="domain" description="Helicase ATP-binding" evidence="12">
    <location>
        <begin position="287"/>
        <end position="472"/>
    </location>
</feature>
<dbReference type="NCBIfam" id="TIGR00348">
    <property type="entry name" value="hsdR"/>
    <property type="match status" value="1"/>
</dbReference>
<organism evidence="13">
    <name type="scientific">Staphylococcus simulans</name>
    <dbReference type="NCBI Taxonomy" id="1286"/>
    <lineage>
        <taxon>Bacteria</taxon>
        <taxon>Bacillati</taxon>
        <taxon>Bacillota</taxon>
        <taxon>Bacilli</taxon>
        <taxon>Bacillales</taxon>
        <taxon>Staphylococcaceae</taxon>
        <taxon>Staphylococcus</taxon>
    </lineage>
</organism>
<keyword evidence="9 11" id="KW-0067">ATP-binding</keyword>
<dbReference type="GO" id="GO:0005524">
    <property type="term" value="F:ATP binding"/>
    <property type="evidence" value="ECO:0007669"/>
    <property type="project" value="UniProtKB-KW"/>
</dbReference>
<evidence type="ECO:0000313" key="13">
    <source>
        <dbReference type="EMBL" id="VYU29383.1"/>
    </source>
</evidence>
<dbReference type="Pfam" id="PF04313">
    <property type="entry name" value="HSDR_N"/>
    <property type="match status" value="1"/>
</dbReference>
<evidence type="ECO:0000256" key="11">
    <source>
        <dbReference type="RuleBase" id="RU364115"/>
    </source>
</evidence>
<protein>
    <recommendedName>
        <fullName evidence="11">Type I restriction enzyme endonuclease subunit</fullName>
        <shortName evidence="11">R protein</shortName>
        <ecNumber evidence="11">3.1.21.3</ecNumber>
    </recommendedName>
    <alternativeName>
        <fullName evidence="11">Type-1 restriction enzyme R protein</fullName>
    </alternativeName>
</protein>
<dbReference type="CDD" id="cd18800">
    <property type="entry name" value="SF2_C_EcoR124I-like"/>
    <property type="match status" value="1"/>
</dbReference>
<evidence type="ECO:0000259" key="12">
    <source>
        <dbReference type="PROSITE" id="PS51192"/>
    </source>
</evidence>